<dbReference type="Pfam" id="PF00072">
    <property type="entry name" value="Response_reg"/>
    <property type="match status" value="3"/>
</dbReference>
<dbReference type="CDD" id="cd06225">
    <property type="entry name" value="HAMP"/>
    <property type="match status" value="1"/>
</dbReference>
<feature type="domain" description="Response regulatory" evidence="12">
    <location>
        <begin position="787"/>
        <end position="900"/>
    </location>
</feature>
<dbReference type="SMART" id="SM00304">
    <property type="entry name" value="HAMP"/>
    <property type="match status" value="1"/>
</dbReference>
<evidence type="ECO:0000256" key="7">
    <source>
        <dbReference type="ARBA" id="ARBA00023012"/>
    </source>
</evidence>
<feature type="modified residue" description="4-aspartylphosphate" evidence="8">
    <location>
        <position position="1103"/>
    </location>
</feature>
<accession>A0A364P197</accession>
<dbReference type="SMART" id="SM00387">
    <property type="entry name" value="HATPase_c"/>
    <property type="match status" value="1"/>
</dbReference>
<dbReference type="Gene3D" id="3.30.565.10">
    <property type="entry name" value="Histidine kinase-like ATPase, C-terminal domain"/>
    <property type="match status" value="1"/>
</dbReference>
<dbReference type="InterPro" id="IPR004358">
    <property type="entry name" value="Sig_transdc_His_kin-like_C"/>
</dbReference>
<dbReference type="InterPro" id="IPR005467">
    <property type="entry name" value="His_kinase_dom"/>
</dbReference>
<evidence type="ECO:0000256" key="3">
    <source>
        <dbReference type="ARBA" id="ARBA00012438"/>
    </source>
</evidence>
<keyword evidence="5" id="KW-0808">Transferase</keyword>
<keyword evidence="9" id="KW-0175">Coiled coil</keyword>
<comment type="catalytic activity">
    <reaction evidence="1">
        <text>ATP + protein L-histidine = ADP + protein N-phospho-L-histidine.</text>
        <dbReference type="EC" id="2.7.13.3"/>
    </reaction>
</comment>
<dbReference type="PROSITE" id="PS50109">
    <property type="entry name" value="HIS_KIN"/>
    <property type="match status" value="1"/>
</dbReference>
<dbReference type="InterPro" id="IPR036890">
    <property type="entry name" value="HATPase_C_sf"/>
</dbReference>
<evidence type="ECO:0000256" key="6">
    <source>
        <dbReference type="ARBA" id="ARBA00022777"/>
    </source>
</evidence>
<proteinExistence type="predicted"/>
<feature type="domain" description="Response regulatory" evidence="12">
    <location>
        <begin position="909"/>
        <end position="1024"/>
    </location>
</feature>
<dbReference type="InterPro" id="IPR003594">
    <property type="entry name" value="HATPase_dom"/>
</dbReference>
<dbReference type="CDD" id="cd00156">
    <property type="entry name" value="REC"/>
    <property type="match status" value="1"/>
</dbReference>
<reference evidence="14 15" key="1">
    <citation type="submission" date="2017-11" db="EMBL/GenBank/DDBJ databases">
        <title>Draft genome sequence of magnetotactic bacterium Magnetospirillum kuznetsovii LBB-42.</title>
        <authorList>
            <person name="Grouzdev D.S."/>
            <person name="Rysina M.S."/>
            <person name="Baslerov R.V."/>
            <person name="Koziaeva V."/>
        </authorList>
    </citation>
    <scope>NUCLEOTIDE SEQUENCE [LARGE SCALE GENOMIC DNA]</scope>
    <source>
        <strain evidence="14 15">LBB-42</strain>
    </source>
</reference>
<dbReference type="Proteomes" id="UP000251075">
    <property type="component" value="Unassembled WGS sequence"/>
</dbReference>
<dbReference type="Pfam" id="PF00672">
    <property type="entry name" value="HAMP"/>
    <property type="match status" value="1"/>
</dbReference>
<dbReference type="SUPFAM" id="SSF158472">
    <property type="entry name" value="HAMP domain-like"/>
    <property type="match status" value="1"/>
</dbReference>
<evidence type="ECO:0000256" key="1">
    <source>
        <dbReference type="ARBA" id="ARBA00000085"/>
    </source>
</evidence>
<dbReference type="InterPro" id="IPR001789">
    <property type="entry name" value="Sig_transdc_resp-reg_receiver"/>
</dbReference>
<dbReference type="PANTHER" id="PTHR45339">
    <property type="entry name" value="HYBRID SIGNAL TRANSDUCTION HISTIDINE KINASE J"/>
    <property type="match status" value="1"/>
</dbReference>
<dbReference type="InterPro" id="IPR024478">
    <property type="entry name" value="HlyB_4HB_MCP"/>
</dbReference>
<evidence type="ECO:0000256" key="8">
    <source>
        <dbReference type="PROSITE-ProRule" id="PRU00169"/>
    </source>
</evidence>
<evidence type="ECO:0000259" key="11">
    <source>
        <dbReference type="PROSITE" id="PS50109"/>
    </source>
</evidence>
<dbReference type="InterPro" id="IPR003661">
    <property type="entry name" value="HisK_dim/P_dom"/>
</dbReference>
<dbReference type="Pfam" id="PF12729">
    <property type="entry name" value="4HB_MCP_1"/>
    <property type="match status" value="1"/>
</dbReference>
<name>A0A364P197_9PROT</name>
<keyword evidence="7" id="KW-0902">Two-component regulatory system</keyword>
<evidence type="ECO:0000259" key="12">
    <source>
        <dbReference type="PROSITE" id="PS50110"/>
    </source>
</evidence>
<feature type="modified residue" description="4-aspartylphosphate" evidence="8">
    <location>
        <position position="958"/>
    </location>
</feature>
<dbReference type="CDD" id="cd16922">
    <property type="entry name" value="HATPase_EvgS-ArcB-TorS-like"/>
    <property type="match status" value="1"/>
</dbReference>
<feature type="transmembrane region" description="Helical" evidence="10">
    <location>
        <begin position="185"/>
        <end position="207"/>
    </location>
</feature>
<keyword evidence="10" id="KW-0472">Membrane</keyword>
<evidence type="ECO:0000256" key="10">
    <source>
        <dbReference type="SAM" id="Phobius"/>
    </source>
</evidence>
<evidence type="ECO:0000256" key="5">
    <source>
        <dbReference type="ARBA" id="ARBA00022679"/>
    </source>
</evidence>
<feature type="transmembrane region" description="Helical" evidence="10">
    <location>
        <begin position="12"/>
        <end position="30"/>
    </location>
</feature>
<dbReference type="PRINTS" id="PR00344">
    <property type="entry name" value="BCTRLSENSOR"/>
</dbReference>
<feature type="coiled-coil region" evidence="9">
    <location>
        <begin position="426"/>
        <end position="502"/>
    </location>
</feature>
<dbReference type="AlphaFoldDB" id="A0A364P197"/>
<keyword evidence="10" id="KW-0812">Transmembrane</keyword>
<dbReference type="SUPFAM" id="SSF55874">
    <property type="entry name" value="ATPase domain of HSP90 chaperone/DNA topoisomerase II/histidine kinase"/>
    <property type="match status" value="1"/>
</dbReference>
<dbReference type="PROSITE" id="PS50110">
    <property type="entry name" value="RESPONSE_REGULATORY"/>
    <property type="match status" value="3"/>
</dbReference>
<dbReference type="SMART" id="SM00448">
    <property type="entry name" value="REC"/>
    <property type="match status" value="3"/>
</dbReference>
<feature type="domain" description="Histidine kinase" evidence="11">
    <location>
        <begin position="519"/>
        <end position="752"/>
    </location>
</feature>
<comment type="caution">
    <text evidence="14">The sequence shown here is derived from an EMBL/GenBank/DDBJ whole genome shotgun (WGS) entry which is preliminary data.</text>
</comment>
<dbReference type="InterPro" id="IPR029016">
    <property type="entry name" value="GAF-like_dom_sf"/>
</dbReference>
<evidence type="ECO:0000313" key="14">
    <source>
        <dbReference type="EMBL" id="RAU23030.1"/>
    </source>
</evidence>
<dbReference type="Pfam" id="PF02518">
    <property type="entry name" value="HATPase_c"/>
    <property type="match status" value="1"/>
</dbReference>
<evidence type="ECO:0000259" key="13">
    <source>
        <dbReference type="PROSITE" id="PS50885"/>
    </source>
</evidence>
<keyword evidence="15" id="KW-1185">Reference proteome</keyword>
<dbReference type="Pfam" id="PF13185">
    <property type="entry name" value="GAF_2"/>
    <property type="match status" value="1"/>
</dbReference>
<dbReference type="CDD" id="cd00082">
    <property type="entry name" value="HisKA"/>
    <property type="match status" value="1"/>
</dbReference>
<dbReference type="Pfam" id="PF00512">
    <property type="entry name" value="HisKA"/>
    <property type="match status" value="1"/>
</dbReference>
<dbReference type="GO" id="GO:0000155">
    <property type="term" value="F:phosphorelay sensor kinase activity"/>
    <property type="evidence" value="ECO:0007669"/>
    <property type="project" value="InterPro"/>
</dbReference>
<dbReference type="Gene3D" id="3.30.450.40">
    <property type="match status" value="1"/>
</dbReference>
<evidence type="ECO:0000256" key="2">
    <source>
        <dbReference type="ARBA" id="ARBA00004370"/>
    </source>
</evidence>
<dbReference type="PANTHER" id="PTHR45339:SF1">
    <property type="entry name" value="HYBRID SIGNAL TRANSDUCTION HISTIDINE KINASE J"/>
    <property type="match status" value="1"/>
</dbReference>
<dbReference type="GO" id="GO:0016020">
    <property type="term" value="C:membrane"/>
    <property type="evidence" value="ECO:0007669"/>
    <property type="project" value="UniProtKB-SubCell"/>
</dbReference>
<dbReference type="InterPro" id="IPR003660">
    <property type="entry name" value="HAMP_dom"/>
</dbReference>
<protein>
    <recommendedName>
        <fullName evidence="3">histidine kinase</fullName>
        <ecNumber evidence="3">2.7.13.3</ecNumber>
    </recommendedName>
</protein>
<dbReference type="RefSeq" id="WP_112143012.1">
    <property type="nucleotide sequence ID" value="NZ_PGTO01000003.1"/>
</dbReference>
<dbReference type="SMART" id="SM00065">
    <property type="entry name" value="GAF"/>
    <property type="match status" value="1"/>
</dbReference>
<dbReference type="OrthoDB" id="9810730at2"/>
<dbReference type="SUPFAM" id="SSF52172">
    <property type="entry name" value="CheY-like"/>
    <property type="match status" value="3"/>
</dbReference>
<dbReference type="Gene3D" id="3.40.50.2300">
    <property type="match status" value="3"/>
</dbReference>
<dbReference type="Gene3D" id="1.10.287.130">
    <property type="match status" value="1"/>
</dbReference>
<feature type="domain" description="Response regulatory" evidence="12">
    <location>
        <begin position="1053"/>
        <end position="1170"/>
    </location>
</feature>
<evidence type="ECO:0000256" key="4">
    <source>
        <dbReference type="ARBA" id="ARBA00022553"/>
    </source>
</evidence>
<dbReference type="SMART" id="SM00388">
    <property type="entry name" value="HisKA"/>
    <property type="match status" value="1"/>
</dbReference>
<comment type="subcellular location">
    <subcellularLocation>
        <location evidence="2">Membrane</location>
    </subcellularLocation>
</comment>
<evidence type="ECO:0000313" key="15">
    <source>
        <dbReference type="Proteomes" id="UP000251075"/>
    </source>
</evidence>
<keyword evidence="4 8" id="KW-0597">Phosphoprotein</keyword>
<keyword evidence="10" id="KW-1133">Transmembrane helix</keyword>
<dbReference type="PROSITE" id="PS50885">
    <property type="entry name" value="HAMP"/>
    <property type="match status" value="1"/>
</dbReference>
<dbReference type="InterPro" id="IPR036097">
    <property type="entry name" value="HisK_dim/P_sf"/>
</dbReference>
<dbReference type="SUPFAM" id="SSF47384">
    <property type="entry name" value="Homodimeric domain of signal transducing histidine kinase"/>
    <property type="match status" value="1"/>
</dbReference>
<dbReference type="InterPro" id="IPR003018">
    <property type="entry name" value="GAF"/>
</dbReference>
<keyword evidence="6 14" id="KW-0418">Kinase</keyword>
<organism evidence="14 15">
    <name type="scientific">Paramagnetospirillum kuznetsovii</name>
    <dbReference type="NCBI Taxonomy" id="2053833"/>
    <lineage>
        <taxon>Bacteria</taxon>
        <taxon>Pseudomonadati</taxon>
        <taxon>Pseudomonadota</taxon>
        <taxon>Alphaproteobacteria</taxon>
        <taxon>Rhodospirillales</taxon>
        <taxon>Magnetospirillaceae</taxon>
        <taxon>Paramagnetospirillum</taxon>
    </lineage>
</organism>
<dbReference type="EMBL" id="PGTO01000003">
    <property type="protein sequence ID" value="RAU23030.1"/>
    <property type="molecule type" value="Genomic_DNA"/>
</dbReference>
<gene>
    <name evidence="14" type="ORF">CU669_06570</name>
</gene>
<feature type="domain" description="HAMP" evidence="13">
    <location>
        <begin position="209"/>
        <end position="262"/>
    </location>
</feature>
<dbReference type="EC" id="2.7.13.3" evidence="3"/>
<dbReference type="FunFam" id="3.30.565.10:FF:000010">
    <property type="entry name" value="Sensor histidine kinase RcsC"/>
    <property type="match status" value="1"/>
</dbReference>
<dbReference type="CDD" id="cd17546">
    <property type="entry name" value="REC_hyHK_CKI1_RcsC-like"/>
    <property type="match status" value="1"/>
</dbReference>
<dbReference type="SUPFAM" id="SSF55781">
    <property type="entry name" value="GAF domain-like"/>
    <property type="match status" value="1"/>
</dbReference>
<feature type="modified residue" description="4-aspartylphosphate" evidence="8">
    <location>
        <position position="836"/>
    </location>
</feature>
<dbReference type="Gene3D" id="6.10.340.10">
    <property type="match status" value="1"/>
</dbReference>
<dbReference type="InterPro" id="IPR011006">
    <property type="entry name" value="CheY-like_superfamily"/>
</dbReference>
<sequence>MPVRTKIVTRLTVGFAAVILLTAVMANMAVRTMSSMAEMASDMYAHPFAVTNALMHIRANVNSMRADMLTLMRADSKAEVERIAGMAAAADAEIHADMDIIGRQYLGPQDDVRRLEASLMLWKATRERNILLVREGRADEAIANARQTGAPQYSDLRRNLEEIYKFAWRKASEFNARIEAEREAALTNILMVLVALSALGLLTAQLITRSIAEPLRQLRTCMGRLAEGDLDAEVPNREGRNEMAEMARAVQVFKESAQRLDRQRWIKDGIAHLSSAVQSADTLEQFGRVALDVLAPLTDAGVGLFHVRCDDGDRFEQVAAWGADGKRRSFRPGEGLAGQCAQSTTAILRDQLPDDYIRIGSLLGDASPRAALAVPIAARGRVIAVVELASFSSFTDARRGLVEEAAQVLGLNLEILERNLRTRDLLARTQVQAEELQSSEEELRSQSEALQSANEELRASEEELRMQQEALQAANEELRLKTDALEDRGEALEAARAEADRRAVELDQASRYKSEFLANMSHELRTPLNSLLILSKNLADNEEGNLTEDQVESARVVHESGANLLALINDILDLSKVEAGKMTVAATDIAMEALAASIRRRFLPVAQDKSLDLTIEIAPDLPAQFRGDRGKIEQIINNLVGNALKFTAKGGVTVRLSHPAKSHLAKAVPGADPTLFLALSVTDTGIGIAEADLTRVFRAFEQVDGSSSRQYGGTGLGLTISRQLARLMGGDVSLSSQVGQGSSFTLFVPLTIGAPCKPCAPADVERDIEDVAKRLATMNATADRDAVLLVIEDDPVFRRIVCDLAAKRGFKTISAADGTDGVEMARRNLPTGIVLDIGLPGLDGWGVIEALRRSPETADIPVHVVSASDERLRAHQAGAVGYLAKPVAKEQLEEAFARLVATTPKGRRRILLVDGDPAATDAVIAILGNLDLDILACASGGAALALLQRHKFDGVILDLALPDMNGIDLLERAVAEKMDLPAVIVYSATELSQDETLRIREFTDSIVIRGGRSSDRLVDEVSLFLHSVEAKAAKEAAAPVVPAAANRRLTGRTILVVDDDMRSAFALSKVLRTKGLKVLIAQDGAKALTQLAGQDNIDLVLMDIMMPGMDGYRTMAEIRKQARFAKLPIIALTAKAMEGDKAKCLEAGANDYMAKPVDVERLVSMMMSHIPESANAVAV</sequence>
<evidence type="ECO:0000256" key="9">
    <source>
        <dbReference type="SAM" id="Coils"/>
    </source>
</evidence>